<dbReference type="SUPFAM" id="SSF53474">
    <property type="entry name" value="alpha/beta-Hydrolases"/>
    <property type="match status" value="1"/>
</dbReference>
<dbReference type="Gene3D" id="3.40.50.1820">
    <property type="entry name" value="alpha/beta hydrolase"/>
    <property type="match status" value="1"/>
</dbReference>
<dbReference type="RefSeq" id="WP_158060755.1">
    <property type="nucleotide sequence ID" value="NZ_CP044427.1"/>
</dbReference>
<dbReference type="GO" id="GO:0016787">
    <property type="term" value="F:hydrolase activity"/>
    <property type="evidence" value="ECO:0007669"/>
    <property type="project" value="UniProtKB-KW"/>
</dbReference>
<reference evidence="2 3" key="1">
    <citation type="submission" date="2019-09" db="EMBL/GenBank/DDBJ databases">
        <title>Serinicoccus pratensis sp. nov., isolated from meadow soil.</title>
        <authorList>
            <person name="Zhang W."/>
        </authorList>
    </citation>
    <scope>NUCLEOTIDE SEQUENCE [LARGE SCALE GENOMIC DNA]</scope>
    <source>
        <strain evidence="2 3">W204</strain>
    </source>
</reference>
<dbReference type="EMBL" id="CP044427">
    <property type="protein sequence ID" value="QFG68367.1"/>
    <property type="molecule type" value="Genomic_DNA"/>
</dbReference>
<evidence type="ECO:0000259" key="1">
    <source>
        <dbReference type="Pfam" id="PF12146"/>
    </source>
</evidence>
<dbReference type="InterPro" id="IPR029058">
    <property type="entry name" value="AB_hydrolase_fold"/>
</dbReference>
<feature type="domain" description="Serine aminopeptidase S33" evidence="1">
    <location>
        <begin position="26"/>
        <end position="292"/>
    </location>
</feature>
<dbReference type="InterPro" id="IPR022742">
    <property type="entry name" value="Hydrolase_4"/>
</dbReference>
<dbReference type="Pfam" id="PF12146">
    <property type="entry name" value="Hydrolase_4"/>
    <property type="match status" value="1"/>
</dbReference>
<evidence type="ECO:0000313" key="3">
    <source>
        <dbReference type="Proteomes" id="UP000326546"/>
    </source>
</evidence>
<dbReference type="PANTHER" id="PTHR11614">
    <property type="entry name" value="PHOSPHOLIPASE-RELATED"/>
    <property type="match status" value="1"/>
</dbReference>
<protein>
    <submittedName>
        <fullName evidence="2">Alpha/beta hydrolase</fullName>
    </submittedName>
</protein>
<evidence type="ECO:0000313" key="2">
    <source>
        <dbReference type="EMBL" id="QFG68367.1"/>
    </source>
</evidence>
<keyword evidence="2" id="KW-0378">Hydrolase</keyword>
<dbReference type="InterPro" id="IPR051044">
    <property type="entry name" value="MAG_DAG_Lipase"/>
</dbReference>
<proteinExistence type="predicted"/>
<name>A0A5J6V404_9MICO</name>
<organism evidence="2 3">
    <name type="scientific">Ornithinimicrobium pratense</name>
    <dbReference type="NCBI Taxonomy" id="2593973"/>
    <lineage>
        <taxon>Bacteria</taxon>
        <taxon>Bacillati</taxon>
        <taxon>Actinomycetota</taxon>
        <taxon>Actinomycetes</taxon>
        <taxon>Micrococcales</taxon>
        <taxon>Ornithinimicrobiaceae</taxon>
        <taxon>Ornithinimicrobium</taxon>
    </lineage>
</organism>
<keyword evidence="3" id="KW-1185">Reference proteome</keyword>
<gene>
    <name evidence="2" type="ORF">FY030_06250</name>
</gene>
<dbReference type="KEGG" id="serw:FY030_06250"/>
<dbReference type="OrthoDB" id="9806902at2"/>
<dbReference type="Proteomes" id="UP000326546">
    <property type="component" value="Chromosome"/>
</dbReference>
<accession>A0A5J6V404</accession>
<sequence>MNASTTTLTTSDETVLHVHRWVPDGTPRALVVLAHGMVEHAARYAHLAEQLGRAGYAMSAADHRGHGRTTVGGGGPEGLAHLGDEHGFAAAVDDLLVVVEEAQSRHPGAPVVLLGHSMGSFLARAFAARHGERLAALVLSGTAGDPGLAGFLGERLARLECRLRGPRVRSRLMEALTLGPYNRPFRPARTDFDWLSRDEAQVDAYVADELCGGHATAGFYRDLLTGLRWVSEPSTVYRMPRGLPVYLVAGEVDPVGGAGAVREVAELYRAAGLAQVATKVWPGARHEVFNEINRDEVVAELLAWLDTTVTEHARRSTTRP</sequence>
<dbReference type="AlphaFoldDB" id="A0A5J6V404"/>